<protein>
    <submittedName>
        <fullName evidence="6">GMP synthase</fullName>
    </submittedName>
</protein>
<keyword evidence="3 5" id="KW-1133">Transmembrane helix</keyword>
<dbReference type="Proteomes" id="UP000503336">
    <property type="component" value="Chromosome"/>
</dbReference>
<sequence length="246" mass="26175">MTAARSEALSRHLAAEHRIGPAQEFLKEIVYGGNDGIVTTFAIVAGFAGAGAEGAATVGAGAVLLFGLANLFADATAMGLGAFLSSRSEQDVWRAMRAKERAEIDNNPEMERREMLEILSDRGVCETDATAMADILQRNPEVMTDLMMQYELVLSDPTRDRPALIALATFLAFILFGSAPLLPYFLAPPTATTFNISLASSVGALIALGLLRWKVTSETLRRCVGETLLVGGICGLVAFTVGLMFA</sequence>
<dbReference type="AlphaFoldDB" id="A0A7L5BVF9"/>
<name>A0A7L5BVF9_9RHOB</name>
<evidence type="ECO:0000256" key="1">
    <source>
        <dbReference type="ARBA" id="ARBA00004127"/>
    </source>
</evidence>
<accession>A0A7L5BVF9</accession>
<dbReference type="Pfam" id="PF01988">
    <property type="entry name" value="VIT1"/>
    <property type="match status" value="1"/>
</dbReference>
<keyword evidence="4 5" id="KW-0472">Membrane</keyword>
<organism evidence="6 7">
    <name type="scientific">Pikeienuella piscinae</name>
    <dbReference type="NCBI Taxonomy" id="2748098"/>
    <lineage>
        <taxon>Bacteria</taxon>
        <taxon>Pseudomonadati</taxon>
        <taxon>Pseudomonadota</taxon>
        <taxon>Alphaproteobacteria</taxon>
        <taxon>Rhodobacterales</taxon>
        <taxon>Paracoccaceae</taxon>
        <taxon>Pikeienuella</taxon>
    </lineage>
</organism>
<feature type="transmembrane region" description="Helical" evidence="5">
    <location>
        <begin position="164"/>
        <end position="186"/>
    </location>
</feature>
<evidence type="ECO:0000256" key="5">
    <source>
        <dbReference type="SAM" id="Phobius"/>
    </source>
</evidence>
<dbReference type="EMBL" id="CP049056">
    <property type="protein sequence ID" value="QIE54477.1"/>
    <property type="molecule type" value="Genomic_DNA"/>
</dbReference>
<keyword evidence="2 5" id="KW-0812">Transmembrane</keyword>
<evidence type="ECO:0000256" key="4">
    <source>
        <dbReference type="ARBA" id="ARBA00023136"/>
    </source>
</evidence>
<dbReference type="GO" id="GO:0005384">
    <property type="term" value="F:manganese ion transmembrane transporter activity"/>
    <property type="evidence" value="ECO:0007669"/>
    <property type="project" value="InterPro"/>
</dbReference>
<evidence type="ECO:0000256" key="2">
    <source>
        <dbReference type="ARBA" id="ARBA00022692"/>
    </source>
</evidence>
<keyword evidence="7" id="KW-1185">Reference proteome</keyword>
<feature type="transmembrane region" description="Helical" evidence="5">
    <location>
        <begin position="223"/>
        <end position="245"/>
    </location>
</feature>
<dbReference type="GO" id="GO:0012505">
    <property type="term" value="C:endomembrane system"/>
    <property type="evidence" value="ECO:0007669"/>
    <property type="project" value="UniProtKB-SubCell"/>
</dbReference>
<evidence type="ECO:0000313" key="7">
    <source>
        <dbReference type="Proteomes" id="UP000503336"/>
    </source>
</evidence>
<reference evidence="6 7" key="1">
    <citation type="submission" date="2020-02" db="EMBL/GenBank/DDBJ databases">
        <title>complete genome sequence of Rhodobacteraceae bacterium.</title>
        <authorList>
            <person name="Park J."/>
            <person name="Kim Y.-S."/>
            <person name="Kim K.-H."/>
        </authorList>
    </citation>
    <scope>NUCLEOTIDE SEQUENCE [LARGE SCALE GENOMIC DNA]</scope>
    <source>
        <strain evidence="6 7">RR4-56</strain>
    </source>
</reference>
<dbReference type="GO" id="GO:0030026">
    <property type="term" value="P:intracellular manganese ion homeostasis"/>
    <property type="evidence" value="ECO:0007669"/>
    <property type="project" value="InterPro"/>
</dbReference>
<dbReference type="InterPro" id="IPR008217">
    <property type="entry name" value="Ccc1_fam"/>
</dbReference>
<evidence type="ECO:0000313" key="6">
    <source>
        <dbReference type="EMBL" id="QIE54477.1"/>
    </source>
</evidence>
<gene>
    <name evidence="6" type="ORF">G5B40_02905</name>
</gene>
<proteinExistence type="predicted"/>
<evidence type="ECO:0000256" key="3">
    <source>
        <dbReference type="ARBA" id="ARBA00022989"/>
    </source>
</evidence>
<comment type="subcellular location">
    <subcellularLocation>
        <location evidence="1">Endomembrane system</location>
        <topology evidence="1">Multi-pass membrane protein</topology>
    </subcellularLocation>
</comment>
<dbReference type="KEGG" id="hdh:G5B40_02905"/>
<feature type="transmembrane region" description="Helical" evidence="5">
    <location>
        <begin position="192"/>
        <end position="211"/>
    </location>
</feature>
<dbReference type="PANTHER" id="PTHR31851">
    <property type="entry name" value="FE(2+)/MN(2+) TRANSPORTER PCL1"/>
    <property type="match status" value="1"/>
</dbReference>
<dbReference type="RefSeq" id="WP_165094761.1">
    <property type="nucleotide sequence ID" value="NZ_CP049056.1"/>
</dbReference>